<evidence type="ECO:0000256" key="5">
    <source>
        <dbReference type="ARBA" id="ARBA00022989"/>
    </source>
</evidence>
<gene>
    <name evidence="10" type="ORF">SAMN05216192_13823</name>
</gene>
<feature type="transmembrane region" description="Helical" evidence="7">
    <location>
        <begin position="198"/>
        <end position="218"/>
    </location>
</feature>
<reference evidence="11" key="1">
    <citation type="submission" date="2016-10" db="EMBL/GenBank/DDBJ databases">
        <authorList>
            <person name="Varghese N."/>
            <person name="Submissions S."/>
        </authorList>
    </citation>
    <scope>NUCLEOTIDE SEQUENCE [LARGE SCALE GENOMIC DNA]</scope>
    <source>
        <strain evidence="11">CGMCC 1.11012</strain>
    </source>
</reference>
<evidence type="ECO:0000256" key="7">
    <source>
        <dbReference type="RuleBase" id="RU363032"/>
    </source>
</evidence>
<evidence type="ECO:0000256" key="8">
    <source>
        <dbReference type="SAM" id="MobiDB-lite"/>
    </source>
</evidence>
<feature type="transmembrane region" description="Helical" evidence="7">
    <location>
        <begin position="91"/>
        <end position="117"/>
    </location>
</feature>
<dbReference type="InterPro" id="IPR000515">
    <property type="entry name" value="MetI-like"/>
</dbReference>
<keyword evidence="4 7" id="KW-0812">Transmembrane</keyword>
<evidence type="ECO:0000256" key="1">
    <source>
        <dbReference type="ARBA" id="ARBA00004651"/>
    </source>
</evidence>
<feature type="transmembrane region" description="Helical" evidence="7">
    <location>
        <begin position="129"/>
        <end position="155"/>
    </location>
</feature>
<dbReference type="SUPFAM" id="SSF161098">
    <property type="entry name" value="MetI-like"/>
    <property type="match status" value="1"/>
</dbReference>
<organism evidence="10 11">
    <name type="scientific">Paenibacillus typhae</name>
    <dbReference type="NCBI Taxonomy" id="1174501"/>
    <lineage>
        <taxon>Bacteria</taxon>
        <taxon>Bacillati</taxon>
        <taxon>Bacillota</taxon>
        <taxon>Bacilli</taxon>
        <taxon>Bacillales</taxon>
        <taxon>Paenibacillaceae</taxon>
        <taxon>Paenibacillus</taxon>
    </lineage>
</organism>
<keyword evidence="6 7" id="KW-0472">Membrane</keyword>
<evidence type="ECO:0000259" key="9">
    <source>
        <dbReference type="PROSITE" id="PS50928"/>
    </source>
</evidence>
<dbReference type="InterPro" id="IPR035906">
    <property type="entry name" value="MetI-like_sf"/>
</dbReference>
<dbReference type="PROSITE" id="PS50928">
    <property type="entry name" value="ABC_TM1"/>
    <property type="match status" value="1"/>
</dbReference>
<comment type="subcellular location">
    <subcellularLocation>
        <location evidence="1 7">Cell membrane</location>
        <topology evidence="1 7">Multi-pass membrane protein</topology>
    </subcellularLocation>
</comment>
<feature type="transmembrane region" description="Helical" evidence="7">
    <location>
        <begin position="230"/>
        <end position="250"/>
    </location>
</feature>
<dbReference type="OrthoDB" id="8557224at2"/>
<evidence type="ECO:0000256" key="2">
    <source>
        <dbReference type="ARBA" id="ARBA00022448"/>
    </source>
</evidence>
<accession>A0A1G9AZK8</accession>
<feature type="region of interest" description="Disordered" evidence="8">
    <location>
        <begin position="1"/>
        <end position="27"/>
    </location>
</feature>
<sequence length="284" mass="31082">MQQETSFQAYPSSKLEKTGKPSGKKIRVGHRKTQLQNRLFFAAAAVLFLVCVSFLDLSWEQFTNGLSSIPNIASKVMTISFDALPDLTDGMLTSIIIAFLTVVISVVLSILLAFLIAENITPVKWAGRVLRYILLVIRTVPTTIWVLLAVASMGFGSMAGVLGLIFPTSSYLIKSFAAQIEESGDETIEAMRAVGASWLQIVFKGLLPGLLLPFLAIVSFRFEMEVAETVMLGMVGAGGIGVLLQDYISYYEFADLALGIIIVFVTIFAVELISNRVRSRLARR</sequence>
<keyword evidence="2 7" id="KW-0813">Transport</keyword>
<feature type="transmembrane region" description="Helical" evidence="7">
    <location>
        <begin position="39"/>
        <end position="59"/>
    </location>
</feature>
<evidence type="ECO:0000313" key="11">
    <source>
        <dbReference type="Proteomes" id="UP000199050"/>
    </source>
</evidence>
<evidence type="ECO:0000313" key="10">
    <source>
        <dbReference type="EMBL" id="SDK32130.1"/>
    </source>
</evidence>
<dbReference type="GO" id="GO:0055085">
    <property type="term" value="P:transmembrane transport"/>
    <property type="evidence" value="ECO:0007669"/>
    <property type="project" value="InterPro"/>
</dbReference>
<comment type="similarity">
    <text evidence="7">Belongs to the binding-protein-dependent transport system permease family.</text>
</comment>
<name>A0A1G9AZK8_9BACL</name>
<dbReference type="RefSeq" id="WP_090717949.1">
    <property type="nucleotide sequence ID" value="NZ_CBCSKY010000014.1"/>
</dbReference>
<proteinExistence type="inferred from homology"/>
<dbReference type="PANTHER" id="PTHR30043:SF1">
    <property type="entry name" value="ABC TRANSPORT SYSTEM PERMEASE PROTEIN P69"/>
    <property type="match status" value="1"/>
</dbReference>
<keyword evidence="3" id="KW-1003">Cell membrane</keyword>
<evidence type="ECO:0000256" key="6">
    <source>
        <dbReference type="ARBA" id="ARBA00023136"/>
    </source>
</evidence>
<dbReference type="Gene3D" id="1.10.3720.10">
    <property type="entry name" value="MetI-like"/>
    <property type="match status" value="1"/>
</dbReference>
<feature type="domain" description="ABC transmembrane type-1" evidence="9">
    <location>
        <begin position="91"/>
        <end position="274"/>
    </location>
</feature>
<keyword evidence="5 7" id="KW-1133">Transmembrane helix</keyword>
<keyword evidence="11" id="KW-1185">Reference proteome</keyword>
<feature type="compositionally biased region" description="Polar residues" evidence="8">
    <location>
        <begin position="1"/>
        <end position="11"/>
    </location>
</feature>
<dbReference type="CDD" id="cd06261">
    <property type="entry name" value="TM_PBP2"/>
    <property type="match status" value="1"/>
</dbReference>
<feature type="transmembrane region" description="Helical" evidence="7">
    <location>
        <begin position="256"/>
        <end position="274"/>
    </location>
</feature>
<dbReference type="STRING" id="1174501.SAMN05216192_13823"/>
<dbReference type="AlphaFoldDB" id="A0A1G9AZK8"/>
<dbReference type="Proteomes" id="UP000199050">
    <property type="component" value="Unassembled WGS sequence"/>
</dbReference>
<dbReference type="Pfam" id="PF00528">
    <property type="entry name" value="BPD_transp_1"/>
    <property type="match status" value="1"/>
</dbReference>
<evidence type="ECO:0000256" key="4">
    <source>
        <dbReference type="ARBA" id="ARBA00022692"/>
    </source>
</evidence>
<evidence type="ECO:0000256" key="3">
    <source>
        <dbReference type="ARBA" id="ARBA00022475"/>
    </source>
</evidence>
<dbReference type="GO" id="GO:0005886">
    <property type="term" value="C:plasma membrane"/>
    <property type="evidence" value="ECO:0007669"/>
    <property type="project" value="UniProtKB-SubCell"/>
</dbReference>
<protein>
    <submittedName>
        <fullName evidence="10">Phosphonate transport system permease protein</fullName>
    </submittedName>
</protein>
<dbReference type="PANTHER" id="PTHR30043">
    <property type="entry name" value="PHOSPHONATES TRANSPORT SYSTEM PERMEASE PROTEIN"/>
    <property type="match status" value="1"/>
</dbReference>
<dbReference type="EMBL" id="FNDX01000038">
    <property type="protein sequence ID" value="SDK32130.1"/>
    <property type="molecule type" value="Genomic_DNA"/>
</dbReference>